<sequence>MAITCSKAIKKARTELHELTGLEISSTIGAVQDDDGWKITLEAIEKKSIPDSMDILAIYETKMNSDGDLIEFNRIKMRKRIDTDEMDI</sequence>
<gene>
    <name evidence="1" type="ORF">OMM_06602</name>
</gene>
<dbReference type="Pfam" id="PF05800">
    <property type="entry name" value="GvpO"/>
    <property type="match status" value="1"/>
</dbReference>
<proteinExistence type="predicted"/>
<dbReference type="GO" id="GO:0031412">
    <property type="term" value="P:gas vesicle organization"/>
    <property type="evidence" value="ECO:0007669"/>
    <property type="project" value="InterPro"/>
</dbReference>
<reference evidence="2" key="1">
    <citation type="submission" date="2012-11" db="EMBL/GenBank/DDBJ databases">
        <authorList>
            <person name="Lucero-Rivera Y.E."/>
            <person name="Tovar-Ramirez D."/>
        </authorList>
    </citation>
    <scope>NUCLEOTIDE SEQUENCE [LARGE SCALE GENOMIC DNA]</scope>
    <source>
        <strain evidence="2">Araruama</strain>
    </source>
</reference>
<evidence type="ECO:0000313" key="2">
    <source>
        <dbReference type="Proteomes" id="UP000189670"/>
    </source>
</evidence>
<evidence type="ECO:0000313" key="1">
    <source>
        <dbReference type="EMBL" id="ETR74008.1"/>
    </source>
</evidence>
<dbReference type="Proteomes" id="UP000189670">
    <property type="component" value="Unassembled WGS sequence"/>
</dbReference>
<dbReference type="InterPro" id="IPR008634">
    <property type="entry name" value="Gas-vesicle_GvpO"/>
</dbReference>
<comment type="caution">
    <text evidence="1">The sequence shown here is derived from an EMBL/GenBank/DDBJ whole genome shotgun (WGS) entry which is preliminary data.</text>
</comment>
<protein>
    <submittedName>
        <fullName evidence="1">Gas vesicle synthesis family protein</fullName>
    </submittedName>
</protein>
<name>A0A1V1PGT7_9BACT</name>
<dbReference type="EMBL" id="ATBP01000027">
    <property type="protein sequence ID" value="ETR74008.1"/>
    <property type="molecule type" value="Genomic_DNA"/>
</dbReference>
<organism evidence="1 2">
    <name type="scientific">Candidatus Magnetoglobus multicellularis str. Araruama</name>
    <dbReference type="NCBI Taxonomy" id="890399"/>
    <lineage>
        <taxon>Bacteria</taxon>
        <taxon>Pseudomonadati</taxon>
        <taxon>Thermodesulfobacteriota</taxon>
        <taxon>Desulfobacteria</taxon>
        <taxon>Desulfobacterales</taxon>
        <taxon>Desulfobacteraceae</taxon>
        <taxon>Candidatus Magnetoglobus</taxon>
    </lineage>
</organism>
<accession>A0A1V1PGT7</accession>
<dbReference type="AlphaFoldDB" id="A0A1V1PGT7"/>